<dbReference type="PANTHER" id="PTHR28055:SF1">
    <property type="entry name" value="ALTERED INHERITANCE OF MITOCHONDRIA PROTEIN 41, MITOCHONDRIAL"/>
    <property type="match status" value="1"/>
</dbReference>
<proteinExistence type="predicted"/>
<dbReference type="InterPro" id="IPR019004">
    <property type="entry name" value="YqeY/Aim41"/>
</dbReference>
<accession>A0A1G1XRP0</accession>
<organism evidence="1 2">
    <name type="scientific">Candidatus Buchananbacteria bacterium RBG_13_36_9</name>
    <dbReference type="NCBI Taxonomy" id="1797530"/>
    <lineage>
        <taxon>Bacteria</taxon>
        <taxon>Candidatus Buchananiibacteriota</taxon>
    </lineage>
</organism>
<dbReference type="InterPro" id="IPR023168">
    <property type="entry name" value="GatB_Yqey_C_2"/>
</dbReference>
<dbReference type="Pfam" id="PF09424">
    <property type="entry name" value="YqeY"/>
    <property type="match status" value="1"/>
</dbReference>
<dbReference type="SUPFAM" id="SSF89095">
    <property type="entry name" value="GatB/YqeY motif"/>
    <property type="match status" value="1"/>
</dbReference>
<gene>
    <name evidence="1" type="ORF">A2Y82_02995</name>
</gene>
<dbReference type="AlphaFoldDB" id="A0A1G1XRP0"/>
<protein>
    <recommendedName>
        <fullName evidence="3">Aspartyl-tRNA amidotransferase</fullName>
    </recommendedName>
</protein>
<dbReference type="GO" id="GO:0016884">
    <property type="term" value="F:carbon-nitrogen ligase activity, with glutamine as amido-N-donor"/>
    <property type="evidence" value="ECO:0007669"/>
    <property type="project" value="InterPro"/>
</dbReference>
<sequence length="145" mass="16611">MPLLAQVENDYQQAFKERKESEISTLRLILAALKYERIKKMADLTDEDVINVLKSEVKKRNDAISDYEKGQRPELAAKEKQEIIILEKYLPAQLDENSIRKSVQAIIKENQEANVGKLMGLVMKELKGQADGNLVKKIVEEELNK</sequence>
<dbReference type="Gene3D" id="1.10.10.410">
    <property type="match status" value="1"/>
</dbReference>
<comment type="caution">
    <text evidence="1">The sequence shown here is derived from an EMBL/GenBank/DDBJ whole genome shotgun (WGS) entry which is preliminary data.</text>
</comment>
<dbReference type="InterPro" id="IPR003789">
    <property type="entry name" value="Asn/Gln_tRNA_amidoTrase-B-like"/>
</dbReference>
<dbReference type="EMBL" id="MHHZ01000001">
    <property type="protein sequence ID" value="OGY42651.1"/>
    <property type="molecule type" value="Genomic_DNA"/>
</dbReference>
<dbReference type="Proteomes" id="UP000176498">
    <property type="component" value="Unassembled WGS sequence"/>
</dbReference>
<evidence type="ECO:0000313" key="2">
    <source>
        <dbReference type="Proteomes" id="UP000176498"/>
    </source>
</evidence>
<reference evidence="1 2" key="1">
    <citation type="journal article" date="2016" name="Nat. Commun.">
        <title>Thousands of microbial genomes shed light on interconnected biogeochemical processes in an aquifer system.</title>
        <authorList>
            <person name="Anantharaman K."/>
            <person name="Brown C.T."/>
            <person name="Hug L.A."/>
            <person name="Sharon I."/>
            <person name="Castelle C.J."/>
            <person name="Probst A.J."/>
            <person name="Thomas B.C."/>
            <person name="Singh A."/>
            <person name="Wilkins M.J."/>
            <person name="Karaoz U."/>
            <person name="Brodie E.L."/>
            <person name="Williams K.H."/>
            <person name="Hubbard S.S."/>
            <person name="Banfield J.F."/>
        </authorList>
    </citation>
    <scope>NUCLEOTIDE SEQUENCE [LARGE SCALE GENOMIC DNA]</scope>
</reference>
<evidence type="ECO:0000313" key="1">
    <source>
        <dbReference type="EMBL" id="OGY42651.1"/>
    </source>
</evidence>
<dbReference type="InterPro" id="IPR042184">
    <property type="entry name" value="YqeY/Aim41_N"/>
</dbReference>
<dbReference type="Gene3D" id="1.10.1510.10">
    <property type="entry name" value="Uncharacterised protein YqeY/AIM41 PF09424, N-terminal domain"/>
    <property type="match status" value="1"/>
</dbReference>
<dbReference type="PANTHER" id="PTHR28055">
    <property type="entry name" value="ALTERED INHERITANCE OF MITOCHONDRIA PROTEIN 41, MITOCHONDRIAL"/>
    <property type="match status" value="1"/>
</dbReference>
<name>A0A1G1XRP0_9BACT</name>
<evidence type="ECO:0008006" key="3">
    <source>
        <dbReference type="Google" id="ProtNLM"/>
    </source>
</evidence>